<dbReference type="AlphaFoldDB" id="A0A6B8VIU6"/>
<accession>A0A6B8VIU6</accession>
<feature type="transmembrane region" description="Helical" evidence="1">
    <location>
        <begin position="66"/>
        <end position="94"/>
    </location>
</feature>
<name>A0A6B8VIU6_9CORY</name>
<feature type="transmembrane region" description="Helical" evidence="1">
    <location>
        <begin position="12"/>
        <end position="34"/>
    </location>
</feature>
<organism evidence="2 3">
    <name type="scientific">Corynebacterium kalinowskii</name>
    <dbReference type="NCBI Taxonomy" id="2675216"/>
    <lineage>
        <taxon>Bacteria</taxon>
        <taxon>Bacillati</taxon>
        <taxon>Actinomycetota</taxon>
        <taxon>Actinomycetes</taxon>
        <taxon>Mycobacteriales</taxon>
        <taxon>Corynebacteriaceae</taxon>
        <taxon>Corynebacterium</taxon>
    </lineage>
</organism>
<protein>
    <submittedName>
        <fullName evidence="2">Uncharacterized protein</fullName>
    </submittedName>
</protein>
<gene>
    <name evidence="2" type="ORF">CKALI_10490</name>
</gene>
<dbReference type="RefSeq" id="WP_156193284.1">
    <property type="nucleotide sequence ID" value="NZ_CP046452.1"/>
</dbReference>
<keyword evidence="1" id="KW-1133">Transmembrane helix</keyword>
<keyword evidence="3" id="KW-1185">Reference proteome</keyword>
<evidence type="ECO:0000313" key="2">
    <source>
        <dbReference type="EMBL" id="QGU02949.1"/>
    </source>
</evidence>
<dbReference type="Proteomes" id="UP000427071">
    <property type="component" value="Chromosome"/>
</dbReference>
<sequence>MTDVRERPETVSLTLTLWLWVVAGEMLHQVFNIIGGLLNTGELRSVARETMSEEQLKMLSEQQLTIIAGASVVFAGFIAMAVMGIVAWTARSFWKGQKGAENSRRFLTFFAAFFAMRGLFVFELATTGSVPLALALVDGITQLLVAVLAVLAALFGGKKESVEWARTTPSESP</sequence>
<evidence type="ECO:0000256" key="1">
    <source>
        <dbReference type="SAM" id="Phobius"/>
    </source>
</evidence>
<dbReference type="EMBL" id="CP046452">
    <property type="protein sequence ID" value="QGU02949.1"/>
    <property type="molecule type" value="Genomic_DNA"/>
</dbReference>
<evidence type="ECO:0000313" key="3">
    <source>
        <dbReference type="Proteomes" id="UP000427071"/>
    </source>
</evidence>
<dbReference type="KEGG" id="ckw:CKALI_10490"/>
<reference evidence="3" key="1">
    <citation type="submission" date="2019-11" db="EMBL/GenBank/DDBJ databases">
        <title>Complete genome sequence of Corynebacterium kalinowskii 1959, a novel Corynebacterium species isolated from soil of a small paddock in Vilsendorf, Germany.</title>
        <authorList>
            <person name="Schaffert L."/>
            <person name="Ruwe M."/>
            <person name="Milse J."/>
            <person name="Hanuschka K."/>
            <person name="Ortseifen V."/>
            <person name="Droste J."/>
            <person name="Brandt D."/>
            <person name="Schlueter L."/>
            <person name="Kutter Y."/>
            <person name="Vinke S."/>
            <person name="Viehoefer P."/>
            <person name="Jacob L."/>
            <person name="Luebke N.-C."/>
            <person name="Schulte-Berndt E."/>
            <person name="Hain C."/>
            <person name="Linder M."/>
            <person name="Schmidt P."/>
            <person name="Wollenschlaeger L."/>
            <person name="Luttermann T."/>
            <person name="Thieme E."/>
            <person name="Hassa J."/>
            <person name="Haak M."/>
            <person name="Wittchen M."/>
            <person name="Mentz A."/>
            <person name="Persicke M."/>
            <person name="Busche T."/>
            <person name="Ruckert C."/>
        </authorList>
    </citation>
    <scope>NUCLEOTIDE SEQUENCE [LARGE SCALE GENOMIC DNA]</scope>
    <source>
        <strain evidence="3">1959</strain>
    </source>
</reference>
<keyword evidence="1" id="KW-0812">Transmembrane</keyword>
<feature type="transmembrane region" description="Helical" evidence="1">
    <location>
        <begin position="106"/>
        <end position="126"/>
    </location>
</feature>
<keyword evidence="1" id="KW-0472">Membrane</keyword>
<feature type="transmembrane region" description="Helical" evidence="1">
    <location>
        <begin position="132"/>
        <end position="156"/>
    </location>
</feature>
<proteinExistence type="predicted"/>